<feature type="compositionally biased region" description="Acidic residues" evidence="7">
    <location>
        <begin position="18"/>
        <end position="28"/>
    </location>
</feature>
<evidence type="ECO:0000256" key="7">
    <source>
        <dbReference type="SAM" id="MobiDB-lite"/>
    </source>
</evidence>
<feature type="compositionally biased region" description="Polar residues" evidence="7">
    <location>
        <begin position="1144"/>
        <end position="1156"/>
    </location>
</feature>
<accession>A0AAD5TBQ2</accession>
<evidence type="ECO:0000256" key="5">
    <source>
        <dbReference type="ARBA" id="ARBA00022833"/>
    </source>
</evidence>
<feature type="region of interest" description="Disordered" evidence="7">
    <location>
        <begin position="534"/>
        <end position="554"/>
    </location>
</feature>
<keyword evidence="5" id="KW-0862">Zinc</keyword>
<sequence>MERAKRAAALKPKASYAEYDEGESDDDYGGAAGAVSSLAPASKRFKRGGDDNEYNNNEYINNNNEHISNEYSNNYYNSGSLNASAGAAFATYPVGVGFNPINQQQQQQLLFLQQQQIAQHQQMQFANFNNNNSNNSINNNFPFNPQQQTLMPMYTHQYSLPAAPQNVYANNPSLLRRDVFLWKFRHLFLPLLPPNVASYFNTLHARGFANSNIDIIPKRDFVPPHTLTATLKDYQLVGLQFLTWCVDNGMNAILADEMGLGKTLQTIAMLCYMRDTASLPGPYLIVCPLSVLSSWEAELKRWAPSFRFIRFHGPMNERATIKARCEREKFDVYLTTYEQLVAESVWFRTSYRWRCVVLDEGHKIKNDKANMSAVVYSIPSQFRYILTGTPLQNNLHELWSLLHYLYPTIFSDVTSSFFAQSFNLSKGLYDHRALDAARRLLEVVMLRRLKSSVDLSIPPKEELIVYLPLTEMQRFWYKRLLTRIENSMLEEIFTAPAENLEFTFAGNGQPNLQQQNSTASFDFGLPPPGLYYQNSTSSASVGRPPSHPALSPAITGQKGDWRKLMNLLLQLRKVCNHPYILPNAEPEPFENGEHLVTASSKLMFLDKLLPQLREQGKRVLIFSQFTRMLDVLQDFMVLRGEKFARLDGGTSRPRRNLDIRLFQRKDSPYNVFLISTKAGGLGINLTSADTIVMIDSDWNPQNDLQAMARSHRIGQTKSVTVYRTICRDTVEEQMLTRLQKKLFLSLSVTATNGGGGGEDDMPSLSKDDLITIFRYGTRTVTADDAESADNSAETFFSQGLDDILAASRAHATQTAEAVSNNATNSSANAAFNLAGLEMIKTRVFEGREFGKKGVVRRSKTNKDIAAEWEATAVILEDGKKRERVVRTVVVGEDTILKELEGLDKWEAAPSVQKQQAGAAAKKRSAALAAAVAVEESGKRGKGKGVAATAAVPTALAPAVVKKREKRVYEHQEICIVCDEPGHIVLCSGCPRVVHPKCVGSTLEDMEKQILYFCPQHYCCICDRKTQDAGGLLFRCATCANSYCEDCLPVDEDVTEIGETLEVFEELGYGQIKQAYYIKCPACMRYEKGEGKGEGTTAFVPAGEVGESGESGENTVGGGVGAREIAEISVEGGNAVKNELELPQSQPSRLIGSNGSNQQLHRQDQPQHLLPQLHPPPQFQPHPRPQQHQQQQQYQPQQPQQSLQQKQQDYATGQSGFKALEAAIELHPLLQNPIMPPIQQQQLPQSKILFNNSQYNNSNALNNSISNSLNSSISNPLNSSISNPLNSSISNPLNGSILNPLNSSITDSINSPISSPRNISANNQLNNSVNNPLNSSISNPLRGSFLPHPLNSAFPAPMPSISTQLQKNSLPPIGPTPFPQQHQVPPFGSYPSLPINNSNQFQGYQHQQLLSPQQQQLLQQNSAGSIVGGTNGSSGQYFSGPVSTGVVSHPAASTAFSYDFDSAASAGRQYSGSAAGSGAGSGITGGGNGGSVEDGEGNTFLASGASIYSQYQHPQPQQQQQSQQPHLLQHAVDGGVSSDGVGSVGPGVWGAPQNGLDQELR</sequence>
<feature type="compositionally biased region" description="Low complexity" evidence="7">
    <location>
        <begin position="7"/>
        <end position="17"/>
    </location>
</feature>
<dbReference type="SMART" id="SM00487">
    <property type="entry name" value="DEXDc"/>
    <property type="match status" value="1"/>
</dbReference>
<dbReference type="CDD" id="cd18793">
    <property type="entry name" value="SF2_C_SNF"/>
    <property type="match status" value="1"/>
</dbReference>
<dbReference type="InterPro" id="IPR049730">
    <property type="entry name" value="SNF2/RAD54-like_C"/>
</dbReference>
<dbReference type="InterPro" id="IPR038718">
    <property type="entry name" value="SNF2-like_sf"/>
</dbReference>
<feature type="region of interest" description="Disordered" evidence="7">
    <location>
        <begin position="1144"/>
        <end position="1211"/>
    </location>
</feature>
<dbReference type="Gene3D" id="3.40.50.300">
    <property type="entry name" value="P-loop containing nucleotide triphosphate hydrolases"/>
    <property type="match status" value="1"/>
</dbReference>
<dbReference type="PROSITE" id="PS51194">
    <property type="entry name" value="HELICASE_CTER"/>
    <property type="match status" value="1"/>
</dbReference>
<keyword evidence="11" id="KW-1185">Reference proteome</keyword>
<evidence type="ECO:0000259" key="9">
    <source>
        <dbReference type="PROSITE" id="PS51194"/>
    </source>
</evidence>
<dbReference type="InterPro" id="IPR027417">
    <property type="entry name" value="P-loop_NTPase"/>
</dbReference>
<dbReference type="GO" id="GO:0008270">
    <property type="term" value="F:zinc ion binding"/>
    <property type="evidence" value="ECO:0007669"/>
    <property type="project" value="UniProtKB-KW"/>
</dbReference>
<dbReference type="InterPro" id="IPR014001">
    <property type="entry name" value="Helicase_ATP-bd"/>
</dbReference>
<dbReference type="CDD" id="cd15489">
    <property type="entry name" value="PHD_SF"/>
    <property type="match status" value="1"/>
</dbReference>
<dbReference type="PANTHER" id="PTHR10799">
    <property type="entry name" value="SNF2/RAD54 HELICASE FAMILY"/>
    <property type="match status" value="1"/>
</dbReference>
<evidence type="ECO:0000256" key="1">
    <source>
        <dbReference type="ARBA" id="ARBA00022723"/>
    </source>
</evidence>
<dbReference type="InterPro" id="IPR013083">
    <property type="entry name" value="Znf_RING/FYVE/PHD"/>
</dbReference>
<dbReference type="PROSITE" id="PS51192">
    <property type="entry name" value="HELICASE_ATP_BIND_1"/>
    <property type="match status" value="1"/>
</dbReference>
<dbReference type="SUPFAM" id="SSF52540">
    <property type="entry name" value="P-loop containing nucleoside triphosphate hydrolases"/>
    <property type="match status" value="2"/>
</dbReference>
<evidence type="ECO:0000256" key="2">
    <source>
        <dbReference type="ARBA" id="ARBA00022741"/>
    </source>
</evidence>
<feature type="domain" description="Helicase ATP-binding" evidence="8">
    <location>
        <begin position="243"/>
        <end position="408"/>
    </location>
</feature>
<dbReference type="Gene3D" id="3.40.50.10810">
    <property type="entry name" value="Tandem AAA-ATPase domain"/>
    <property type="match status" value="1"/>
</dbReference>
<dbReference type="GO" id="GO:0005524">
    <property type="term" value="F:ATP binding"/>
    <property type="evidence" value="ECO:0007669"/>
    <property type="project" value="InterPro"/>
</dbReference>
<protein>
    <submittedName>
        <fullName evidence="10">Uncharacterized protein</fullName>
    </submittedName>
</protein>
<feature type="domain" description="Helicase C-terminal" evidence="9">
    <location>
        <begin position="604"/>
        <end position="769"/>
    </location>
</feature>
<dbReference type="Pfam" id="PF00628">
    <property type="entry name" value="PHD"/>
    <property type="match status" value="1"/>
</dbReference>
<dbReference type="InterPro" id="IPR019787">
    <property type="entry name" value="Znf_PHD-finger"/>
</dbReference>
<feature type="region of interest" description="Disordered" evidence="7">
    <location>
        <begin position="1504"/>
        <end position="1560"/>
    </location>
</feature>
<feature type="compositionally biased region" description="Pro residues" evidence="7">
    <location>
        <begin position="1172"/>
        <end position="1183"/>
    </location>
</feature>
<evidence type="ECO:0000256" key="3">
    <source>
        <dbReference type="ARBA" id="ARBA00022771"/>
    </source>
</evidence>
<keyword evidence="6" id="KW-0067">ATP-binding</keyword>
<dbReference type="SMART" id="SM00490">
    <property type="entry name" value="HELICc"/>
    <property type="match status" value="1"/>
</dbReference>
<dbReference type="GO" id="GO:0016787">
    <property type="term" value="F:hydrolase activity"/>
    <property type="evidence" value="ECO:0007669"/>
    <property type="project" value="UniProtKB-KW"/>
</dbReference>
<dbReference type="Proteomes" id="UP001211907">
    <property type="component" value="Unassembled WGS sequence"/>
</dbReference>
<feature type="region of interest" description="Disordered" evidence="7">
    <location>
        <begin position="1"/>
        <end position="33"/>
    </location>
</feature>
<keyword evidence="3" id="KW-0863">Zinc-finger</keyword>
<dbReference type="InterPro" id="IPR000330">
    <property type="entry name" value="SNF2_N"/>
</dbReference>
<name>A0AAD5TBQ2_9FUNG</name>
<organism evidence="10 11">
    <name type="scientific">Physocladia obscura</name>
    <dbReference type="NCBI Taxonomy" id="109957"/>
    <lineage>
        <taxon>Eukaryota</taxon>
        <taxon>Fungi</taxon>
        <taxon>Fungi incertae sedis</taxon>
        <taxon>Chytridiomycota</taxon>
        <taxon>Chytridiomycota incertae sedis</taxon>
        <taxon>Chytridiomycetes</taxon>
        <taxon>Chytridiales</taxon>
        <taxon>Chytriomycetaceae</taxon>
        <taxon>Physocladia</taxon>
    </lineage>
</organism>
<dbReference type="InterPro" id="IPR011011">
    <property type="entry name" value="Znf_FYVE_PHD"/>
</dbReference>
<dbReference type="InterPro" id="IPR001965">
    <property type="entry name" value="Znf_PHD"/>
</dbReference>
<dbReference type="Pfam" id="PF00176">
    <property type="entry name" value="SNF2-rel_dom"/>
    <property type="match status" value="1"/>
</dbReference>
<comment type="caution">
    <text evidence="10">The sequence shown here is derived from an EMBL/GenBank/DDBJ whole genome shotgun (WGS) entry which is preliminary data.</text>
</comment>
<evidence type="ECO:0000313" key="11">
    <source>
        <dbReference type="Proteomes" id="UP001211907"/>
    </source>
</evidence>
<keyword evidence="2" id="KW-0547">Nucleotide-binding</keyword>
<keyword evidence="4" id="KW-0378">Hydrolase</keyword>
<dbReference type="CDD" id="cd17919">
    <property type="entry name" value="DEXHc_Snf"/>
    <property type="match status" value="1"/>
</dbReference>
<dbReference type="SMART" id="SM00249">
    <property type="entry name" value="PHD"/>
    <property type="match status" value="2"/>
</dbReference>
<gene>
    <name evidence="10" type="ORF">HK100_009843</name>
</gene>
<evidence type="ECO:0000313" key="10">
    <source>
        <dbReference type="EMBL" id="KAJ3140412.1"/>
    </source>
</evidence>
<evidence type="ECO:0000259" key="8">
    <source>
        <dbReference type="PROSITE" id="PS51192"/>
    </source>
</evidence>
<evidence type="ECO:0000256" key="4">
    <source>
        <dbReference type="ARBA" id="ARBA00022801"/>
    </source>
</evidence>
<dbReference type="Gene3D" id="3.30.40.10">
    <property type="entry name" value="Zinc/RING finger domain, C3HC4 (zinc finger)"/>
    <property type="match status" value="1"/>
</dbReference>
<dbReference type="EMBL" id="JADGJH010000052">
    <property type="protein sequence ID" value="KAJ3140412.1"/>
    <property type="molecule type" value="Genomic_DNA"/>
</dbReference>
<dbReference type="Pfam" id="PF00271">
    <property type="entry name" value="Helicase_C"/>
    <property type="match status" value="1"/>
</dbReference>
<proteinExistence type="predicted"/>
<dbReference type="SUPFAM" id="SSF57903">
    <property type="entry name" value="FYVE/PHD zinc finger"/>
    <property type="match status" value="1"/>
</dbReference>
<feature type="compositionally biased region" description="Low complexity" evidence="7">
    <location>
        <begin position="1507"/>
        <end position="1540"/>
    </location>
</feature>
<evidence type="ECO:0000256" key="6">
    <source>
        <dbReference type="ARBA" id="ARBA00022840"/>
    </source>
</evidence>
<feature type="compositionally biased region" description="Low complexity" evidence="7">
    <location>
        <begin position="1185"/>
        <end position="1207"/>
    </location>
</feature>
<dbReference type="InterPro" id="IPR001650">
    <property type="entry name" value="Helicase_C-like"/>
</dbReference>
<keyword evidence="1" id="KW-0479">Metal-binding</keyword>
<reference evidence="10" key="1">
    <citation type="submission" date="2020-05" db="EMBL/GenBank/DDBJ databases">
        <title>Phylogenomic resolution of chytrid fungi.</title>
        <authorList>
            <person name="Stajich J.E."/>
            <person name="Amses K."/>
            <person name="Simmons R."/>
            <person name="Seto K."/>
            <person name="Myers J."/>
            <person name="Bonds A."/>
            <person name="Quandt C.A."/>
            <person name="Barry K."/>
            <person name="Liu P."/>
            <person name="Grigoriev I."/>
            <person name="Longcore J.E."/>
            <person name="James T.Y."/>
        </authorList>
    </citation>
    <scope>NUCLEOTIDE SEQUENCE</scope>
    <source>
        <strain evidence="10">JEL0513</strain>
    </source>
</reference>